<proteinExistence type="predicted"/>
<reference evidence="1" key="2">
    <citation type="journal article" date="2024" name="Plant">
        <title>Genomic evolution and insights into agronomic trait innovations of Sesamum species.</title>
        <authorList>
            <person name="Miao H."/>
            <person name="Wang L."/>
            <person name="Qu L."/>
            <person name="Liu H."/>
            <person name="Sun Y."/>
            <person name="Le M."/>
            <person name="Wang Q."/>
            <person name="Wei S."/>
            <person name="Zheng Y."/>
            <person name="Lin W."/>
            <person name="Duan Y."/>
            <person name="Cao H."/>
            <person name="Xiong S."/>
            <person name="Wang X."/>
            <person name="Wei L."/>
            <person name="Li C."/>
            <person name="Ma Q."/>
            <person name="Ju M."/>
            <person name="Zhao R."/>
            <person name="Li G."/>
            <person name="Mu C."/>
            <person name="Tian Q."/>
            <person name="Mei H."/>
            <person name="Zhang T."/>
            <person name="Gao T."/>
            <person name="Zhang H."/>
        </authorList>
    </citation>
    <scope>NUCLEOTIDE SEQUENCE</scope>
    <source>
        <strain evidence="1">G02</strain>
    </source>
</reference>
<accession>A0AAW2L8Y8</accession>
<dbReference type="AlphaFoldDB" id="A0AAW2L8Y8"/>
<gene>
    <name evidence="1" type="ORF">Sradi_5429600</name>
</gene>
<comment type="caution">
    <text evidence="1">The sequence shown here is derived from an EMBL/GenBank/DDBJ whole genome shotgun (WGS) entry which is preliminary data.</text>
</comment>
<protein>
    <submittedName>
        <fullName evidence="1">Uncharacterized protein</fullName>
    </submittedName>
</protein>
<name>A0AAW2L8Y8_SESRA</name>
<evidence type="ECO:0000313" key="1">
    <source>
        <dbReference type="EMBL" id="KAL0315514.1"/>
    </source>
</evidence>
<dbReference type="EMBL" id="JACGWJ010000025">
    <property type="protein sequence ID" value="KAL0315514.1"/>
    <property type="molecule type" value="Genomic_DNA"/>
</dbReference>
<sequence>MLQRAAVGAVVSAVGAAKSAIGAAKSAVGVHRSNKAAFDNCSWYEVQNDGCMFHLTAGTVCD</sequence>
<reference evidence="1" key="1">
    <citation type="submission" date="2020-06" db="EMBL/GenBank/DDBJ databases">
        <authorList>
            <person name="Li T."/>
            <person name="Hu X."/>
            <person name="Zhang T."/>
            <person name="Song X."/>
            <person name="Zhang H."/>
            <person name="Dai N."/>
            <person name="Sheng W."/>
            <person name="Hou X."/>
            <person name="Wei L."/>
        </authorList>
    </citation>
    <scope>NUCLEOTIDE SEQUENCE</scope>
    <source>
        <strain evidence="1">G02</strain>
        <tissue evidence="1">Leaf</tissue>
    </source>
</reference>
<organism evidence="1">
    <name type="scientific">Sesamum radiatum</name>
    <name type="common">Black benniseed</name>
    <dbReference type="NCBI Taxonomy" id="300843"/>
    <lineage>
        <taxon>Eukaryota</taxon>
        <taxon>Viridiplantae</taxon>
        <taxon>Streptophyta</taxon>
        <taxon>Embryophyta</taxon>
        <taxon>Tracheophyta</taxon>
        <taxon>Spermatophyta</taxon>
        <taxon>Magnoliopsida</taxon>
        <taxon>eudicotyledons</taxon>
        <taxon>Gunneridae</taxon>
        <taxon>Pentapetalae</taxon>
        <taxon>asterids</taxon>
        <taxon>lamiids</taxon>
        <taxon>Lamiales</taxon>
        <taxon>Pedaliaceae</taxon>
        <taxon>Sesamum</taxon>
    </lineage>
</organism>